<protein>
    <submittedName>
        <fullName evidence="2">Uncharacterized protein</fullName>
    </submittedName>
</protein>
<dbReference type="KEGG" id="pect:BN1012_Phect1802"/>
<feature type="signal peptide" evidence="1">
    <location>
        <begin position="1"/>
        <end position="18"/>
    </location>
</feature>
<proteinExistence type="predicted"/>
<keyword evidence="1" id="KW-0732">Signal</keyword>
<dbReference type="Proteomes" id="UP000032160">
    <property type="component" value="Chromosome I"/>
</dbReference>
<evidence type="ECO:0000313" key="2">
    <source>
        <dbReference type="EMBL" id="CDO60016.1"/>
    </source>
</evidence>
<organism evidence="2 3">
    <name type="scientific">Candidatus Phaeomarinibacter ectocarpi</name>
    <dbReference type="NCBI Taxonomy" id="1458461"/>
    <lineage>
        <taxon>Bacteria</taxon>
        <taxon>Pseudomonadati</taxon>
        <taxon>Pseudomonadota</taxon>
        <taxon>Alphaproteobacteria</taxon>
        <taxon>Hyphomicrobiales</taxon>
        <taxon>Parvibaculaceae</taxon>
        <taxon>Candidatus Phaeomarinibacter</taxon>
    </lineage>
</organism>
<dbReference type="RefSeq" id="WP_275450958.1">
    <property type="nucleotide sequence ID" value="NZ_HG966617.1"/>
</dbReference>
<name>X5MND3_9HYPH</name>
<sequence length="42" mass="4627">MKRFFLMLGLLVPMTALAACDQDGPLEEAGEDMDNAVEELQN</sequence>
<accession>X5MND3</accession>
<dbReference type="PROSITE" id="PS51257">
    <property type="entry name" value="PROKAR_LIPOPROTEIN"/>
    <property type="match status" value="1"/>
</dbReference>
<evidence type="ECO:0000256" key="1">
    <source>
        <dbReference type="SAM" id="SignalP"/>
    </source>
</evidence>
<reference evidence="2 3" key="1">
    <citation type="journal article" date="2014" name="Front. Genet.">
        <title>Genome and metabolic network of "Candidatus Phaeomarinobacter ectocarpi" Ec32, a new candidate genus of Alphaproteobacteria frequently associated with brown algae.</title>
        <authorList>
            <person name="Dittami S.M."/>
            <person name="Barbeyron T."/>
            <person name="Boyen C."/>
            <person name="Cambefort J."/>
            <person name="Collet G."/>
            <person name="Delage L."/>
            <person name="Gobet A."/>
            <person name="Groisillier A."/>
            <person name="Leblanc C."/>
            <person name="Michel G."/>
            <person name="Scornet D."/>
            <person name="Siegel A."/>
            <person name="Tapia J.E."/>
            <person name="Tonon T."/>
        </authorList>
    </citation>
    <scope>NUCLEOTIDE SEQUENCE [LARGE SCALE GENOMIC DNA]</scope>
    <source>
        <strain evidence="2 3">Ec32</strain>
    </source>
</reference>
<dbReference type="HOGENOM" id="CLU_3248822_0_0_5"/>
<dbReference type="STRING" id="1458461.BN1012_Phect1802"/>
<evidence type="ECO:0000313" key="3">
    <source>
        <dbReference type="Proteomes" id="UP000032160"/>
    </source>
</evidence>
<dbReference type="AlphaFoldDB" id="X5MND3"/>
<gene>
    <name evidence="2" type="ORF">BN1012_Phect1802</name>
</gene>
<feature type="chain" id="PRO_5004958086" evidence="1">
    <location>
        <begin position="19"/>
        <end position="42"/>
    </location>
</feature>
<keyword evidence="3" id="KW-1185">Reference proteome</keyword>
<dbReference type="EMBL" id="HG966617">
    <property type="protein sequence ID" value="CDO60016.1"/>
    <property type="molecule type" value="Genomic_DNA"/>
</dbReference>